<dbReference type="Proteomes" id="UP000244168">
    <property type="component" value="Unassembled WGS sequence"/>
</dbReference>
<keyword evidence="1" id="KW-0131">Cell cycle</keyword>
<organism evidence="1 2">
    <name type="scientific">Mucilaginibacter yixingensis</name>
    <dbReference type="NCBI Taxonomy" id="1295612"/>
    <lineage>
        <taxon>Bacteria</taxon>
        <taxon>Pseudomonadati</taxon>
        <taxon>Bacteroidota</taxon>
        <taxon>Sphingobacteriia</taxon>
        <taxon>Sphingobacteriales</taxon>
        <taxon>Sphingobacteriaceae</taxon>
        <taxon>Mucilaginibacter</taxon>
    </lineage>
</organism>
<evidence type="ECO:0000313" key="1">
    <source>
        <dbReference type="EMBL" id="PTQ95027.1"/>
    </source>
</evidence>
<name>A0A2T5J798_9SPHI</name>
<dbReference type="RefSeq" id="WP_107829882.1">
    <property type="nucleotide sequence ID" value="NZ_CP160205.1"/>
</dbReference>
<protein>
    <submittedName>
        <fullName evidence="1">Cell division protein FtsQ</fullName>
    </submittedName>
</protein>
<reference evidence="1 2" key="1">
    <citation type="submission" date="2018-04" db="EMBL/GenBank/DDBJ databases">
        <title>Genomic Encyclopedia of Archaeal and Bacterial Type Strains, Phase II (KMG-II): from individual species to whole genera.</title>
        <authorList>
            <person name="Goeker M."/>
        </authorList>
    </citation>
    <scope>NUCLEOTIDE SEQUENCE [LARGE SCALE GENOMIC DNA]</scope>
    <source>
        <strain evidence="1 2">DSM 26809</strain>
    </source>
</reference>
<accession>A0A2T5J798</accession>
<gene>
    <name evidence="1" type="ORF">C8P68_106242</name>
</gene>
<dbReference type="OrthoDB" id="1466667at2"/>
<comment type="caution">
    <text evidence="1">The sequence shown here is derived from an EMBL/GenBank/DDBJ whole genome shotgun (WGS) entry which is preliminary data.</text>
</comment>
<keyword evidence="2" id="KW-1185">Reference proteome</keyword>
<dbReference type="AlphaFoldDB" id="A0A2T5J798"/>
<evidence type="ECO:0000313" key="2">
    <source>
        <dbReference type="Proteomes" id="UP000244168"/>
    </source>
</evidence>
<sequence>MFKDKRLWRTVLFSCIWVVFLAGMGLVMSFVSAKKAAIVCTKVQVIIPGNQYFIDKGGVSSIIGIESNSLVGRKLQNINIQALESKLRANPFVEAAKVYTDMDGVITVEISQRRPLMRIINNVNQDYYIDEHGLKVPLSDNFTAKVLVANGVIDEPFFGKVDTLKYQLTKDLFKTAQYISKDSLWSAQIGELYVNSQREIELVPRVGNQRILLGTADSLETKLANLRAFYKQAIPLVGWDAYRVINIKYPNQVIGIRNENAKKDTSAIKKDSTKTVATATVDTILKN</sequence>
<dbReference type="EMBL" id="QAOQ01000006">
    <property type="protein sequence ID" value="PTQ95027.1"/>
    <property type="molecule type" value="Genomic_DNA"/>
</dbReference>
<keyword evidence="1" id="KW-0132">Cell division</keyword>
<proteinExistence type="predicted"/>
<dbReference type="GO" id="GO:0051301">
    <property type="term" value="P:cell division"/>
    <property type="evidence" value="ECO:0007669"/>
    <property type="project" value="UniProtKB-KW"/>
</dbReference>